<reference evidence="20 21" key="1">
    <citation type="submission" date="2017-11" db="EMBL/GenBank/DDBJ databases">
        <authorList>
            <person name="Han C.G."/>
        </authorList>
    </citation>
    <scope>NUCLEOTIDE SEQUENCE [LARGE SCALE GENOMIC DNA]</scope>
    <source>
        <strain evidence="21">ATCC 43555</strain>
    </source>
</reference>
<evidence type="ECO:0000256" key="10">
    <source>
        <dbReference type="ARBA" id="ARBA00023114"/>
    </source>
</evidence>
<feature type="region of interest" description="Disordered" evidence="15">
    <location>
        <begin position="54"/>
        <end position="91"/>
    </location>
</feature>
<evidence type="ECO:0000256" key="1">
    <source>
        <dbReference type="ARBA" id="ARBA00004571"/>
    </source>
</evidence>
<evidence type="ECO:0000313" key="20">
    <source>
        <dbReference type="EMBL" id="SOU39722.1"/>
    </source>
</evidence>
<name>A0A2K4X5X7_PSEVC</name>
<sequence length="891" mass="98877">MKVFTQFISAFILLCSFSTLAFTPTASQIEQFKKLPKSQQEALAKQYGVDISTITGANQSNEENDKEEKSTIGERPEKEEEDLTDEERFKPKTDELKPYGYELFAGEPATFMPNENAAVPDTYIVGAGDQLKINFYGKESDSFNVTVDREGRINIPDLSPVEVAGLTFAEIKELIKVKVEQEVIGVKAFVSLGQLRSMRILVLGEAYKPGSYSVSSLTTVSHALFVSGGVSDIASLRNIQVKRAGKVITNFDLYDLLIKGDSSNDIVLKSGDVVFVPPVGAQVRVEGLVKRPAIFELKKGETAKQLLTMAGGLKPGAYAKNAVVERFNFDRKEVLSVDFSKSQINYIPQDGDRIRFNSISAQYQNSISLIGAVARPGNYQWYQGKRISDVLKSVRGDLLPQADLSYGLVIREININGDIEAHQFDVAQAIIKNPENNLTLKANDKIIVFSRFEEKEAEKSALANMALSQEQQEQQLKAEQWHTYQQKEFEKYIGINQEEEFIFEENKALTLAEMSKRKAKEEAELELKPEDYALFSRHNLLAPLIAKFKQQASVNQAIQLVEINGNVTFPGVYPLMIGGEVRDLVTAAGGLLESAYVKQAEITRIVENDGSKIEHLRLDLESAMRGDLQSNITLQSKDSINVFAIPNWQENVKVELKGELKFPGVYTIRRGETLTELLERAGGFSEFAEQKAAVFTRASIKEQEQEQLARLSTELRRDIASKSFQNSVSSNSLSYDEMNKLLNDLASVEAVGRLVIDLPLIVENKQNLVLQDGDILYVPSKRDSISVIGEVNYSTSHLYKSGVTLEDYIDLSGGLKDRADEDSIYIIKANGSVKIPAKGGWFAANDPTELEAGDTIVIPMDASHMDKLTLWSTATQIVYQLGVAVAAITNI</sequence>
<evidence type="ECO:0000256" key="7">
    <source>
        <dbReference type="ARBA" id="ARBA00022729"/>
    </source>
</evidence>
<evidence type="ECO:0000256" key="2">
    <source>
        <dbReference type="ARBA" id="ARBA00009450"/>
    </source>
</evidence>
<evidence type="ECO:0000256" key="13">
    <source>
        <dbReference type="ARBA" id="ARBA00023237"/>
    </source>
</evidence>
<keyword evidence="9" id="KW-0406">Ion transport</keyword>
<dbReference type="Gene3D" id="3.30.1950.10">
    <property type="entry name" value="wza like domain"/>
    <property type="match status" value="1"/>
</dbReference>
<keyword evidence="11" id="KW-0472">Membrane</keyword>
<dbReference type="GeneID" id="93662368"/>
<feature type="domain" description="Polysaccharide export protein N-terminal" evidence="17">
    <location>
        <begin position="118"/>
        <end position="190"/>
    </location>
</feature>
<evidence type="ECO:0000256" key="9">
    <source>
        <dbReference type="ARBA" id="ARBA00023065"/>
    </source>
</evidence>
<dbReference type="Pfam" id="PF22461">
    <property type="entry name" value="SLBB_2"/>
    <property type="match status" value="1"/>
</dbReference>
<dbReference type="GO" id="GO:0015159">
    <property type="term" value="F:polysaccharide transmembrane transporter activity"/>
    <property type="evidence" value="ECO:0007669"/>
    <property type="project" value="InterPro"/>
</dbReference>
<feature type="domain" description="Soluble ligand binding" evidence="18">
    <location>
        <begin position="654"/>
        <end position="697"/>
    </location>
</feature>
<evidence type="ECO:0000259" key="17">
    <source>
        <dbReference type="Pfam" id="PF02563"/>
    </source>
</evidence>
<evidence type="ECO:0000313" key="21">
    <source>
        <dbReference type="Proteomes" id="UP000238288"/>
    </source>
</evidence>
<keyword evidence="7 16" id="KW-0732">Signal</keyword>
<feature type="domain" description="Soluble ligand binding" evidence="18">
    <location>
        <begin position="561"/>
        <end position="612"/>
    </location>
</feature>
<evidence type="ECO:0000256" key="6">
    <source>
        <dbReference type="ARBA" id="ARBA00022692"/>
    </source>
</evidence>
<keyword evidence="4" id="KW-1134">Transmembrane beta strand</keyword>
<dbReference type="Pfam" id="PF02563">
    <property type="entry name" value="Poly_export"/>
    <property type="match status" value="1"/>
</dbReference>
<keyword evidence="8" id="KW-0625">Polysaccharide transport</keyword>
<organism evidence="20 21">
    <name type="scientific">Pseudoalteromonas carrageenovora IAM 12662</name>
    <dbReference type="NCBI Taxonomy" id="1314868"/>
    <lineage>
        <taxon>Bacteria</taxon>
        <taxon>Pseudomonadati</taxon>
        <taxon>Pseudomonadota</taxon>
        <taxon>Gammaproteobacteria</taxon>
        <taxon>Alteromonadales</taxon>
        <taxon>Pseudoalteromonadaceae</taxon>
        <taxon>Pseudoalteromonas</taxon>
    </lineage>
</organism>
<dbReference type="EMBL" id="LT965928">
    <property type="protein sequence ID" value="SOU39722.1"/>
    <property type="molecule type" value="Genomic_DNA"/>
</dbReference>
<dbReference type="PANTHER" id="PTHR33619:SF3">
    <property type="entry name" value="POLYSACCHARIDE EXPORT PROTEIN GFCE-RELATED"/>
    <property type="match status" value="1"/>
</dbReference>
<comment type="subcellular location">
    <subcellularLocation>
        <location evidence="1">Cell outer membrane</location>
        <topology evidence="1">Multi-pass membrane protein</topology>
    </subcellularLocation>
</comment>
<proteinExistence type="inferred from homology"/>
<dbReference type="GO" id="GO:0015288">
    <property type="term" value="F:porin activity"/>
    <property type="evidence" value="ECO:0007669"/>
    <property type="project" value="UniProtKB-KW"/>
</dbReference>
<dbReference type="GO" id="GO:0046930">
    <property type="term" value="C:pore complex"/>
    <property type="evidence" value="ECO:0007669"/>
    <property type="project" value="UniProtKB-KW"/>
</dbReference>
<feature type="compositionally biased region" description="Basic and acidic residues" evidence="15">
    <location>
        <begin position="66"/>
        <end position="78"/>
    </location>
</feature>
<dbReference type="InterPro" id="IPR054765">
    <property type="entry name" value="SLBB_dom"/>
</dbReference>
<evidence type="ECO:0000256" key="15">
    <source>
        <dbReference type="SAM" id="MobiDB-lite"/>
    </source>
</evidence>
<evidence type="ECO:0000256" key="8">
    <source>
        <dbReference type="ARBA" id="ARBA00023047"/>
    </source>
</evidence>
<dbReference type="PANTHER" id="PTHR33619">
    <property type="entry name" value="POLYSACCHARIDE EXPORT PROTEIN GFCE-RELATED"/>
    <property type="match status" value="1"/>
</dbReference>
<feature type="chain" id="PRO_5014345915" evidence="16">
    <location>
        <begin position="22"/>
        <end position="891"/>
    </location>
</feature>
<comment type="similarity">
    <text evidence="2">Belongs to the BexD/CtrA/VexA family.</text>
</comment>
<dbReference type="Pfam" id="PF10531">
    <property type="entry name" value="SLBB"/>
    <property type="match status" value="4"/>
</dbReference>
<evidence type="ECO:0000256" key="3">
    <source>
        <dbReference type="ARBA" id="ARBA00022448"/>
    </source>
</evidence>
<feature type="domain" description="Soluble ligand binding" evidence="18">
    <location>
        <begin position="786"/>
        <end position="832"/>
    </location>
</feature>
<feature type="domain" description="Soluble ligand binding" evidence="18">
    <location>
        <begin position="283"/>
        <end position="327"/>
    </location>
</feature>
<evidence type="ECO:0000256" key="12">
    <source>
        <dbReference type="ARBA" id="ARBA00023139"/>
    </source>
</evidence>
<dbReference type="InterPro" id="IPR019554">
    <property type="entry name" value="Soluble_ligand-bd"/>
</dbReference>
<dbReference type="InterPro" id="IPR049712">
    <property type="entry name" value="Poly_export"/>
</dbReference>
<feature type="signal peptide" evidence="16">
    <location>
        <begin position="1"/>
        <end position="21"/>
    </location>
</feature>
<evidence type="ECO:0000256" key="11">
    <source>
        <dbReference type="ARBA" id="ARBA00023136"/>
    </source>
</evidence>
<evidence type="ECO:0000259" key="18">
    <source>
        <dbReference type="Pfam" id="PF10531"/>
    </source>
</evidence>
<feature type="domain" description="SLBB" evidence="19">
    <location>
        <begin position="199"/>
        <end position="276"/>
    </location>
</feature>
<dbReference type="OrthoDB" id="9808948at2"/>
<dbReference type="InterPro" id="IPR003715">
    <property type="entry name" value="Poly_export_N"/>
</dbReference>
<keyword evidence="14" id="KW-0449">Lipoprotein</keyword>
<evidence type="ECO:0000256" key="4">
    <source>
        <dbReference type="ARBA" id="ARBA00022452"/>
    </source>
</evidence>
<protein>
    <submittedName>
        <fullName evidence="20">Polysaccharide biosynthesis protein</fullName>
    </submittedName>
</protein>
<gene>
    <name evidence="20" type="ORF">PCAR9_A20142</name>
</gene>
<dbReference type="Proteomes" id="UP000238288">
    <property type="component" value="Chromosome PCAR9a"/>
</dbReference>
<keyword evidence="3" id="KW-0813">Transport</keyword>
<keyword evidence="5" id="KW-0762">Sugar transport</keyword>
<dbReference type="RefSeq" id="WP_104641904.1">
    <property type="nucleotide sequence ID" value="NZ_LT965928.1"/>
</dbReference>
<keyword evidence="13" id="KW-0998">Cell outer membrane</keyword>
<keyword evidence="6" id="KW-0812">Transmembrane</keyword>
<dbReference type="GO" id="GO:0006811">
    <property type="term" value="P:monoatomic ion transport"/>
    <property type="evidence" value="ECO:0007669"/>
    <property type="project" value="UniProtKB-KW"/>
</dbReference>
<keyword evidence="12" id="KW-0564">Palmitate</keyword>
<accession>A0A2K4X5X7</accession>
<dbReference type="GO" id="GO:0009279">
    <property type="term" value="C:cell outer membrane"/>
    <property type="evidence" value="ECO:0007669"/>
    <property type="project" value="UniProtKB-SubCell"/>
</dbReference>
<evidence type="ECO:0000256" key="16">
    <source>
        <dbReference type="SAM" id="SignalP"/>
    </source>
</evidence>
<keyword evidence="10" id="KW-0626">Porin</keyword>
<dbReference type="Gene3D" id="3.10.560.10">
    <property type="entry name" value="Outer membrane lipoprotein wza domain like"/>
    <property type="match status" value="6"/>
</dbReference>
<evidence type="ECO:0000256" key="14">
    <source>
        <dbReference type="ARBA" id="ARBA00023288"/>
    </source>
</evidence>
<evidence type="ECO:0000256" key="5">
    <source>
        <dbReference type="ARBA" id="ARBA00022597"/>
    </source>
</evidence>
<evidence type="ECO:0000259" key="19">
    <source>
        <dbReference type="Pfam" id="PF22461"/>
    </source>
</evidence>
<dbReference type="AlphaFoldDB" id="A0A2K4X5X7"/>